<evidence type="ECO:0000256" key="6">
    <source>
        <dbReference type="ARBA" id="ARBA00022968"/>
    </source>
</evidence>
<dbReference type="EMBL" id="GL376635">
    <property type="status" value="NOT_ANNOTATED_CDS"/>
    <property type="molecule type" value="Genomic_DNA"/>
</dbReference>
<dbReference type="InParanoid" id="K3WP79"/>
<dbReference type="Pfam" id="PF11051">
    <property type="entry name" value="Mannosyl_trans3"/>
    <property type="match status" value="1"/>
</dbReference>
<reference evidence="11" key="1">
    <citation type="journal article" date="2010" name="Genome Biol.">
        <title>Genome sequence of the necrotrophic plant pathogen Pythium ultimum reveals original pathogenicity mechanisms and effector repertoire.</title>
        <authorList>
            <person name="Levesque C.A."/>
            <person name="Brouwer H."/>
            <person name="Cano L."/>
            <person name="Hamilton J.P."/>
            <person name="Holt C."/>
            <person name="Huitema E."/>
            <person name="Raffaele S."/>
            <person name="Robideau G.P."/>
            <person name="Thines M."/>
            <person name="Win J."/>
            <person name="Zerillo M.M."/>
            <person name="Beakes G.W."/>
            <person name="Boore J.L."/>
            <person name="Busam D."/>
            <person name="Dumas B."/>
            <person name="Ferriera S."/>
            <person name="Fuerstenberg S.I."/>
            <person name="Gachon C.M."/>
            <person name="Gaulin E."/>
            <person name="Govers F."/>
            <person name="Grenville-Briggs L."/>
            <person name="Horner N."/>
            <person name="Hostetler J."/>
            <person name="Jiang R.H."/>
            <person name="Johnson J."/>
            <person name="Krajaejun T."/>
            <person name="Lin H."/>
            <person name="Meijer H.J."/>
            <person name="Moore B."/>
            <person name="Morris P."/>
            <person name="Phuntmart V."/>
            <person name="Puiu D."/>
            <person name="Shetty J."/>
            <person name="Stajich J.E."/>
            <person name="Tripathy S."/>
            <person name="Wawra S."/>
            <person name="van West P."/>
            <person name="Whitty B.R."/>
            <person name="Coutinho P.M."/>
            <person name="Henrissat B."/>
            <person name="Martin F."/>
            <person name="Thomas P.D."/>
            <person name="Tyler B.M."/>
            <person name="De Vries R.P."/>
            <person name="Kamoun S."/>
            <person name="Yandell M."/>
            <person name="Tisserat N."/>
            <person name="Buell C.R."/>
        </authorList>
    </citation>
    <scope>NUCLEOTIDE SEQUENCE</scope>
    <source>
        <strain evidence="11">DAOM:BR144</strain>
    </source>
</reference>
<evidence type="ECO:0000256" key="4">
    <source>
        <dbReference type="ARBA" id="ARBA00022679"/>
    </source>
</evidence>
<keyword evidence="7" id="KW-1133">Transmembrane helix</keyword>
<comment type="similarity">
    <text evidence="2">Belongs to the MNN1/MNT family.</text>
</comment>
<dbReference type="PANTHER" id="PTHR31392">
    <property type="entry name" value="ALPHA-1,3-MANNOSYLTRANSFERASE MNN1-RELATED"/>
    <property type="match status" value="1"/>
</dbReference>
<evidence type="ECO:0000256" key="9">
    <source>
        <dbReference type="ARBA" id="ARBA00023180"/>
    </source>
</evidence>
<dbReference type="EnsemblProtists" id="PYU1_T006771">
    <property type="protein sequence ID" value="PYU1_T006771"/>
    <property type="gene ID" value="PYU1_G006757"/>
</dbReference>
<dbReference type="PANTHER" id="PTHR31392:SF1">
    <property type="entry name" value="ALPHA-1,3-MANNOSYLTRANSFERASE MNN1-RELATED"/>
    <property type="match status" value="1"/>
</dbReference>
<dbReference type="GO" id="GO:0016020">
    <property type="term" value="C:membrane"/>
    <property type="evidence" value="ECO:0007669"/>
    <property type="project" value="UniProtKB-SubCell"/>
</dbReference>
<organism evidence="10 11">
    <name type="scientific">Globisporangium ultimum (strain ATCC 200006 / CBS 805.95 / DAOM BR144)</name>
    <name type="common">Pythium ultimum</name>
    <dbReference type="NCBI Taxonomy" id="431595"/>
    <lineage>
        <taxon>Eukaryota</taxon>
        <taxon>Sar</taxon>
        <taxon>Stramenopiles</taxon>
        <taxon>Oomycota</taxon>
        <taxon>Peronosporomycetes</taxon>
        <taxon>Pythiales</taxon>
        <taxon>Pythiaceae</taxon>
        <taxon>Globisporangium</taxon>
    </lineage>
</organism>
<name>K3WP79_GLOUD</name>
<dbReference type="InterPro" id="IPR029044">
    <property type="entry name" value="Nucleotide-diphossugar_trans"/>
</dbReference>
<evidence type="ECO:0000256" key="2">
    <source>
        <dbReference type="ARBA" id="ARBA00009105"/>
    </source>
</evidence>
<dbReference type="SUPFAM" id="SSF53448">
    <property type="entry name" value="Nucleotide-diphospho-sugar transferases"/>
    <property type="match status" value="1"/>
</dbReference>
<dbReference type="VEuPathDB" id="FungiDB:PYU1_G006757"/>
<dbReference type="InterPro" id="IPR022751">
    <property type="entry name" value="Alpha_mannosyltransferase"/>
</dbReference>
<dbReference type="GO" id="GO:0005794">
    <property type="term" value="C:Golgi apparatus"/>
    <property type="evidence" value="ECO:0007669"/>
    <property type="project" value="TreeGrafter"/>
</dbReference>
<evidence type="ECO:0000256" key="5">
    <source>
        <dbReference type="ARBA" id="ARBA00022692"/>
    </source>
</evidence>
<accession>K3WP79</accession>
<keyword evidence="6" id="KW-0735">Signal-anchor</keyword>
<evidence type="ECO:0000256" key="3">
    <source>
        <dbReference type="ARBA" id="ARBA00022676"/>
    </source>
</evidence>
<reference evidence="10" key="3">
    <citation type="submission" date="2015-02" db="UniProtKB">
        <authorList>
            <consortium name="EnsemblProtists"/>
        </authorList>
    </citation>
    <scope>IDENTIFICATION</scope>
    <source>
        <strain evidence="10">DAOM BR144</strain>
    </source>
</reference>
<comment type="subcellular location">
    <subcellularLocation>
        <location evidence="1">Membrane</location>
        <topology evidence="1">Single-pass type II membrane protein</topology>
    </subcellularLocation>
</comment>
<protein>
    <submittedName>
        <fullName evidence="10">Uncharacterized protein</fullName>
    </submittedName>
</protein>
<keyword evidence="5" id="KW-0812">Transmembrane</keyword>
<dbReference type="GO" id="GO:0000033">
    <property type="term" value="F:alpha-1,3-mannosyltransferase activity"/>
    <property type="evidence" value="ECO:0007669"/>
    <property type="project" value="TreeGrafter"/>
</dbReference>
<evidence type="ECO:0000256" key="8">
    <source>
        <dbReference type="ARBA" id="ARBA00023136"/>
    </source>
</evidence>
<reference evidence="11" key="2">
    <citation type="submission" date="2010-04" db="EMBL/GenBank/DDBJ databases">
        <authorList>
            <person name="Buell R."/>
            <person name="Hamilton J."/>
            <person name="Hostetler J."/>
        </authorList>
    </citation>
    <scope>NUCLEOTIDE SEQUENCE [LARGE SCALE GENOMIC DNA]</scope>
    <source>
        <strain evidence="11">DAOM:BR144</strain>
    </source>
</reference>
<dbReference type="Proteomes" id="UP000019132">
    <property type="component" value="Unassembled WGS sequence"/>
</dbReference>
<keyword evidence="9" id="KW-0325">Glycoprotein</keyword>
<sequence>MCLHDRIIPLGISLIRELRCLGNEEVIEVYHCNELSAESINLFHTVDSNTKVIDICSNLVAAGAMTTDFSETFKSYWIKPLAIHQTELEEIILLDADDILMKDPATLRQNPGYVEKGTLFFYDRVVKQGEFFNRQYEPVKGKPQGQYLRHWLRKFDYARFNSTAGPSMHLLESFAYNGKTCHEQDSSMLLINKKDNAKAMSVLWFLITEERFRYTFSWGDKEAFWLSYEFSQTPYYFSPWGASVVSSMSNDDMGIHPKTLCGSLAHYVPVDDKEPELLYINGKALVDPVPFNLKNLKNLRANQVFNMLPTHMAPRQGRVSVGVPEQGKQYLECMTGLGATPVPEALKQNLWRRRLHFMAISMNLLEPLQSCSFR</sequence>
<evidence type="ECO:0000313" key="11">
    <source>
        <dbReference type="Proteomes" id="UP000019132"/>
    </source>
</evidence>
<proteinExistence type="inferred from homology"/>
<dbReference type="AlphaFoldDB" id="K3WP79"/>
<evidence type="ECO:0000256" key="1">
    <source>
        <dbReference type="ARBA" id="ARBA00004606"/>
    </source>
</evidence>
<keyword evidence="3" id="KW-0328">Glycosyltransferase</keyword>
<dbReference type="HOGENOM" id="CLU_030469_0_0_1"/>
<dbReference type="STRING" id="431595.K3WP79"/>
<evidence type="ECO:0000256" key="7">
    <source>
        <dbReference type="ARBA" id="ARBA00022989"/>
    </source>
</evidence>
<dbReference type="GO" id="GO:0006493">
    <property type="term" value="P:protein O-linked glycosylation"/>
    <property type="evidence" value="ECO:0007669"/>
    <property type="project" value="TreeGrafter"/>
</dbReference>
<keyword evidence="8" id="KW-0472">Membrane</keyword>
<dbReference type="eggNOG" id="ENOG502S80X">
    <property type="taxonomic scope" value="Eukaryota"/>
</dbReference>
<keyword evidence="4" id="KW-0808">Transferase</keyword>
<keyword evidence="11" id="KW-1185">Reference proteome</keyword>
<dbReference type="OMA" id="ECMTGMG"/>
<evidence type="ECO:0000313" key="10">
    <source>
        <dbReference type="EnsemblProtists" id="PYU1_T006771"/>
    </source>
</evidence>